<dbReference type="InterPro" id="IPR011990">
    <property type="entry name" value="TPR-like_helical_dom_sf"/>
</dbReference>
<evidence type="ECO:0000313" key="2">
    <source>
        <dbReference type="EMBL" id="EDQ87113.1"/>
    </source>
</evidence>
<evidence type="ECO:0008006" key="4">
    <source>
        <dbReference type="Google" id="ProtNLM"/>
    </source>
</evidence>
<dbReference type="RefSeq" id="XP_001748056.1">
    <property type="nucleotide sequence ID" value="XM_001748004.1"/>
</dbReference>
<dbReference type="GO" id="GO:0005739">
    <property type="term" value="C:mitochondrion"/>
    <property type="evidence" value="ECO:0007669"/>
    <property type="project" value="UniProtKB-SubCell"/>
</dbReference>
<organism evidence="2 3">
    <name type="scientific">Monosiga brevicollis</name>
    <name type="common">Choanoflagellate</name>
    <dbReference type="NCBI Taxonomy" id="81824"/>
    <lineage>
        <taxon>Eukaryota</taxon>
        <taxon>Choanoflagellata</taxon>
        <taxon>Craspedida</taxon>
        <taxon>Salpingoecidae</taxon>
        <taxon>Monosiga</taxon>
    </lineage>
</organism>
<keyword evidence="3" id="KW-1185">Reference proteome</keyword>
<comment type="subcellular location">
    <subcellularLocation>
        <location evidence="1">Mitochondrion</location>
    </subcellularLocation>
</comment>
<gene>
    <name evidence="2" type="ORF">MONBRDRAFT_27638</name>
</gene>
<reference evidence="2 3" key="1">
    <citation type="journal article" date="2008" name="Nature">
        <title>The genome of the choanoflagellate Monosiga brevicollis and the origin of metazoans.</title>
        <authorList>
            <consortium name="JGI Sequencing"/>
            <person name="King N."/>
            <person name="Westbrook M.J."/>
            <person name="Young S.L."/>
            <person name="Kuo A."/>
            <person name="Abedin M."/>
            <person name="Chapman J."/>
            <person name="Fairclough S."/>
            <person name="Hellsten U."/>
            <person name="Isogai Y."/>
            <person name="Letunic I."/>
            <person name="Marr M."/>
            <person name="Pincus D."/>
            <person name="Putnam N."/>
            <person name="Rokas A."/>
            <person name="Wright K.J."/>
            <person name="Zuzow R."/>
            <person name="Dirks W."/>
            <person name="Good M."/>
            <person name="Goodstein D."/>
            <person name="Lemons D."/>
            <person name="Li W."/>
            <person name="Lyons J.B."/>
            <person name="Morris A."/>
            <person name="Nichols S."/>
            <person name="Richter D.J."/>
            <person name="Salamov A."/>
            <person name="Bork P."/>
            <person name="Lim W.A."/>
            <person name="Manning G."/>
            <person name="Miller W.T."/>
            <person name="McGinnis W."/>
            <person name="Shapiro H."/>
            <person name="Tjian R."/>
            <person name="Grigoriev I.V."/>
            <person name="Rokhsar D."/>
        </authorList>
    </citation>
    <scope>NUCLEOTIDE SEQUENCE [LARGE SCALE GENOMIC DNA]</scope>
    <source>
        <strain evidence="3">MX1 / ATCC 50154</strain>
    </source>
</reference>
<dbReference type="Gene3D" id="1.25.40.10">
    <property type="entry name" value="Tetratricopeptide repeat domain"/>
    <property type="match status" value="1"/>
</dbReference>
<sequence>MATSALLRRMAAGRSLPVAAIAGPAWTRMGVLSVALRQNSTSAAEVVESLSDRFLFSNPPKTQSLLDVVNAVENKDDLKHVREALRVFRAFSSNIDASISDAVVSKYIEHGEPRKILSMIQNKRAIGLFPSRAAYHALMTANLQLPDFKNVVKAFEQMVCDRDELPDSTSYELMLHAALSLPSRQYTRLACTYAAAGLEDKTPLSADARALYSLALLRDFHNQKAQDVYQAIKDDAGLAPALKLTLETVFMAVNGDLTGAVKSFVSQQASLPQIPGAAIQSLVHQVCLSDNQEARKMLRSMVAAEVAAKRCPPLHIKDMLKSERAADATEAAAEA</sequence>
<dbReference type="Pfam" id="PF10037">
    <property type="entry name" value="MRP-S27"/>
    <property type="match status" value="1"/>
</dbReference>
<evidence type="ECO:0000313" key="3">
    <source>
        <dbReference type="Proteomes" id="UP000001357"/>
    </source>
</evidence>
<accession>A9V5V8</accession>
<dbReference type="InterPro" id="IPR034913">
    <property type="entry name" value="mS27/PTCD2"/>
</dbReference>
<proteinExistence type="predicted"/>
<dbReference type="AlphaFoldDB" id="A9V5V8"/>
<dbReference type="KEGG" id="mbr:MONBRDRAFT_27638"/>
<dbReference type="EMBL" id="CH991561">
    <property type="protein sequence ID" value="EDQ87113.1"/>
    <property type="molecule type" value="Genomic_DNA"/>
</dbReference>
<protein>
    <recommendedName>
        <fullName evidence="4">Pentacotripeptide-repeat region of PRORP domain-containing protein</fullName>
    </recommendedName>
</protein>
<name>A9V5V8_MONBE</name>
<evidence type="ECO:0000256" key="1">
    <source>
        <dbReference type="ARBA" id="ARBA00004173"/>
    </source>
</evidence>
<dbReference type="GeneID" id="5893385"/>
<dbReference type="Proteomes" id="UP000001357">
    <property type="component" value="Unassembled WGS sequence"/>
</dbReference>
<dbReference type="InParanoid" id="A9V5V8"/>